<gene>
    <name evidence="2" type="ORF">PIB30_048497</name>
</gene>
<evidence type="ECO:0000313" key="3">
    <source>
        <dbReference type="Proteomes" id="UP001341840"/>
    </source>
</evidence>
<protein>
    <submittedName>
        <fullName evidence="2">Uncharacterized protein</fullName>
    </submittedName>
</protein>
<organism evidence="2 3">
    <name type="scientific">Stylosanthes scabra</name>
    <dbReference type="NCBI Taxonomy" id="79078"/>
    <lineage>
        <taxon>Eukaryota</taxon>
        <taxon>Viridiplantae</taxon>
        <taxon>Streptophyta</taxon>
        <taxon>Embryophyta</taxon>
        <taxon>Tracheophyta</taxon>
        <taxon>Spermatophyta</taxon>
        <taxon>Magnoliopsida</taxon>
        <taxon>eudicotyledons</taxon>
        <taxon>Gunneridae</taxon>
        <taxon>Pentapetalae</taxon>
        <taxon>rosids</taxon>
        <taxon>fabids</taxon>
        <taxon>Fabales</taxon>
        <taxon>Fabaceae</taxon>
        <taxon>Papilionoideae</taxon>
        <taxon>50 kb inversion clade</taxon>
        <taxon>dalbergioids sensu lato</taxon>
        <taxon>Dalbergieae</taxon>
        <taxon>Pterocarpus clade</taxon>
        <taxon>Stylosanthes</taxon>
    </lineage>
</organism>
<reference evidence="2 3" key="1">
    <citation type="journal article" date="2023" name="Plants (Basel)">
        <title>Bridging the Gap: Combining Genomics and Transcriptomics Approaches to Understand Stylosanthes scabra, an Orphan Legume from the Brazilian Caatinga.</title>
        <authorList>
            <person name="Ferreira-Neto J.R.C."/>
            <person name="da Silva M.D."/>
            <person name="Binneck E."/>
            <person name="de Melo N.F."/>
            <person name="da Silva R.H."/>
            <person name="de Melo A.L.T.M."/>
            <person name="Pandolfi V."/>
            <person name="Bustamante F.O."/>
            <person name="Brasileiro-Vidal A.C."/>
            <person name="Benko-Iseppon A.M."/>
        </authorList>
    </citation>
    <scope>NUCLEOTIDE SEQUENCE [LARGE SCALE GENOMIC DNA]</scope>
    <source>
        <tissue evidence="2">Leaves</tissue>
    </source>
</reference>
<feature type="region of interest" description="Disordered" evidence="1">
    <location>
        <begin position="30"/>
        <end position="50"/>
    </location>
</feature>
<dbReference type="Proteomes" id="UP001341840">
    <property type="component" value="Unassembled WGS sequence"/>
</dbReference>
<keyword evidence="3" id="KW-1185">Reference proteome</keyword>
<name>A0ABU6TJ79_9FABA</name>
<sequence length="50" mass="5614">TMDCKYFVWVDEIDGSWEGMARVLIGRTNEKPSGKIDKEDMDAAQLGGHL</sequence>
<proteinExistence type="predicted"/>
<comment type="caution">
    <text evidence="2">The sequence shown here is derived from an EMBL/GenBank/DDBJ whole genome shotgun (WGS) entry which is preliminary data.</text>
</comment>
<accession>A0ABU6TJ79</accession>
<evidence type="ECO:0000313" key="2">
    <source>
        <dbReference type="EMBL" id="MED6147933.1"/>
    </source>
</evidence>
<feature type="non-terminal residue" evidence="2">
    <location>
        <position position="1"/>
    </location>
</feature>
<dbReference type="EMBL" id="JASCZI010090939">
    <property type="protein sequence ID" value="MED6147933.1"/>
    <property type="molecule type" value="Genomic_DNA"/>
</dbReference>
<evidence type="ECO:0000256" key="1">
    <source>
        <dbReference type="SAM" id="MobiDB-lite"/>
    </source>
</evidence>